<evidence type="ECO:0000313" key="1">
    <source>
        <dbReference type="EMBL" id="TPX08642.1"/>
    </source>
</evidence>
<protein>
    <recommendedName>
        <fullName evidence="3">Transcription factor domain-containing protein</fullName>
    </recommendedName>
</protein>
<dbReference type="OrthoDB" id="5121955at2759"/>
<dbReference type="EMBL" id="SKBQ01000075">
    <property type="protein sequence ID" value="TPX08642.1"/>
    <property type="molecule type" value="Genomic_DNA"/>
</dbReference>
<dbReference type="PANTHER" id="PTHR47425">
    <property type="entry name" value="FARB-RELATED"/>
    <property type="match status" value="1"/>
</dbReference>
<dbReference type="STRING" id="1093900.A0A507AHS3"/>
<dbReference type="InterPro" id="IPR052761">
    <property type="entry name" value="Fungal_Detox/Toxin_TFs"/>
</dbReference>
<organism evidence="1 2">
    <name type="scientific">Thyridium curvatum</name>
    <dbReference type="NCBI Taxonomy" id="1093900"/>
    <lineage>
        <taxon>Eukaryota</taxon>
        <taxon>Fungi</taxon>
        <taxon>Dikarya</taxon>
        <taxon>Ascomycota</taxon>
        <taxon>Pezizomycotina</taxon>
        <taxon>Sordariomycetes</taxon>
        <taxon>Sordariomycetidae</taxon>
        <taxon>Thyridiales</taxon>
        <taxon>Thyridiaceae</taxon>
        <taxon>Thyridium</taxon>
    </lineage>
</organism>
<reference evidence="1 2" key="1">
    <citation type="submission" date="2019-06" db="EMBL/GenBank/DDBJ databases">
        <title>Draft genome sequence of the filamentous fungus Phialemoniopsis curvata isolated from diesel fuel.</title>
        <authorList>
            <person name="Varaljay V.A."/>
            <person name="Lyon W.J."/>
            <person name="Crouch A.L."/>
            <person name="Drake C.E."/>
            <person name="Hollomon J.M."/>
            <person name="Nadeau L.J."/>
            <person name="Nunn H.S."/>
            <person name="Stevenson B.S."/>
            <person name="Bojanowski C.L."/>
            <person name="Crookes-Goodson W.J."/>
        </authorList>
    </citation>
    <scope>NUCLEOTIDE SEQUENCE [LARGE SCALE GENOMIC DNA]</scope>
    <source>
        <strain evidence="1 2">D216</strain>
    </source>
</reference>
<dbReference type="CDD" id="cd12148">
    <property type="entry name" value="fungal_TF_MHR"/>
    <property type="match status" value="1"/>
</dbReference>
<proteinExistence type="predicted"/>
<comment type="caution">
    <text evidence="1">The sequence shown here is derived from an EMBL/GenBank/DDBJ whole genome shotgun (WGS) entry which is preliminary data.</text>
</comment>
<dbReference type="PANTHER" id="PTHR47425:SF2">
    <property type="entry name" value="FARB-RELATED"/>
    <property type="match status" value="1"/>
</dbReference>
<dbReference type="Proteomes" id="UP000319257">
    <property type="component" value="Unassembled WGS sequence"/>
</dbReference>
<evidence type="ECO:0008006" key="3">
    <source>
        <dbReference type="Google" id="ProtNLM"/>
    </source>
</evidence>
<dbReference type="AlphaFoldDB" id="A0A507AHS3"/>
<keyword evidence="2" id="KW-1185">Reference proteome</keyword>
<gene>
    <name evidence="1" type="ORF">E0L32_009831</name>
</gene>
<name>A0A507AHS3_9PEZI</name>
<dbReference type="InParanoid" id="A0A507AHS3"/>
<evidence type="ECO:0000313" key="2">
    <source>
        <dbReference type="Proteomes" id="UP000319257"/>
    </source>
</evidence>
<sequence>MKGSPCTNCQLDCVDCVVKERAPRLMRRVYATDQETRQVFDCTCASPTPERDELELFDETQGFANAVQSSYDGPAEASDKSFSFASSEAATAVLHDTDSPGRILAKTKEASQQPPLSSELPRTDTGLLYESDLDPEFLSDGCGETMLLYTAYPFLAINNLAVMSQQDLAFLQGKGALHVPAKPILDEFIRQYFLQVHPFYPLMDEGDFWSVYRQDAQSRSAPMVPLLVFQAMLFASSNFVPEALIASLGYDNARSARAALYHNAKHARHVNAHLAWETSIGLTVGNLDPREEPQMLRRIWWCCLIRDRFMALGLRRSLQVRKQYPIVYISDFEFFMFLRLIHLSNIMVDLLVLMSPLDNSPSLEQLSPGIPIKCRKDLHRWHERTQQKISSWLSCDQDQGHAVIIHKSILFIFYNAARSATLRQEILLSCYPPEESSMEALTNYERSQQLQDAVINTVECLRELAQLDLSRYLPLSMQVFLNTIMDNKLTAASSMAYITVPLLFHILDVKVLSPERIDEVSFEARHCRLRVLINALKEHRPRYDGIEWISYTLRYAVNLAEMNSARIPKKLVGSWADLLTQQPSFCLRLALTVDLSISQVKIPDDQDFPVILRGSLRPGVSLEQSLSLKTPNRAADFQDMDLIRFVPRNESHTTTKYMKHDSQLKESSLRNHSNEEVAIGEDDSVSFVDNDDQTISPMFTSINTQMEKPQTDIHERSHLEGEAMPHSVMESFDLSSTGNFILEGCESETLIESDLESFLATSNTAVSTGVP</sequence>
<accession>A0A507AHS3</accession>
<dbReference type="RefSeq" id="XP_030990353.1">
    <property type="nucleotide sequence ID" value="XM_031144837.1"/>
</dbReference>
<dbReference type="GeneID" id="41977278"/>